<dbReference type="STRING" id="1121865.OMW_01614"/>
<dbReference type="RefSeq" id="WP_016183727.1">
    <property type="nucleotide sequence ID" value="NZ_JXKI01000005.1"/>
</dbReference>
<dbReference type="InterPro" id="IPR011053">
    <property type="entry name" value="Single_hybrid_motif"/>
</dbReference>
<proteinExistence type="predicted"/>
<dbReference type="PROSITE" id="PS00188">
    <property type="entry name" value="BIOTIN"/>
    <property type="match status" value="1"/>
</dbReference>
<keyword evidence="5" id="KW-1185">Reference proteome</keyword>
<dbReference type="InterPro" id="IPR001882">
    <property type="entry name" value="Biotin_BS"/>
</dbReference>
<dbReference type="EMBL" id="ASWJ01000005">
    <property type="protein sequence ID" value="EOW84098.1"/>
    <property type="molecule type" value="Genomic_DNA"/>
</dbReference>
<protein>
    <recommendedName>
        <fullName evidence="3">Lipoyl-binding domain-containing protein</fullName>
    </recommendedName>
</protein>
<evidence type="ECO:0000259" key="3">
    <source>
        <dbReference type="PROSITE" id="PS50968"/>
    </source>
</evidence>
<accession>S1NEK3</accession>
<dbReference type="SUPFAM" id="SSF51230">
    <property type="entry name" value="Single hybrid motif"/>
    <property type="match status" value="1"/>
</dbReference>
<evidence type="ECO:0000313" key="5">
    <source>
        <dbReference type="Proteomes" id="UP000014113"/>
    </source>
</evidence>
<dbReference type="Pfam" id="PF00364">
    <property type="entry name" value="Biotin_lipoyl"/>
    <property type="match status" value="1"/>
</dbReference>
<dbReference type="PANTHER" id="PTHR45266">
    <property type="entry name" value="OXALOACETATE DECARBOXYLASE ALPHA CHAIN"/>
    <property type="match status" value="1"/>
</dbReference>
<keyword evidence="1" id="KW-0092">Biotin</keyword>
<feature type="domain" description="Lipoyl-binding" evidence="3">
    <location>
        <begin position="62"/>
        <end position="142"/>
    </location>
</feature>
<dbReference type="Proteomes" id="UP000014113">
    <property type="component" value="Unassembled WGS sequence"/>
</dbReference>
<evidence type="ECO:0000256" key="1">
    <source>
        <dbReference type="ARBA" id="ARBA00023267"/>
    </source>
</evidence>
<name>S1NEK3_9ENTE</name>
<dbReference type="AlphaFoldDB" id="S1NEK3"/>
<dbReference type="OrthoDB" id="9812676at2"/>
<dbReference type="InterPro" id="IPR000089">
    <property type="entry name" value="Biotin_lipoyl"/>
</dbReference>
<organism evidence="4 5">
    <name type="scientific">Enterococcus columbae DSM 7374 = ATCC 51263</name>
    <dbReference type="NCBI Taxonomy" id="1121865"/>
    <lineage>
        <taxon>Bacteria</taxon>
        <taxon>Bacillati</taxon>
        <taxon>Bacillota</taxon>
        <taxon>Bacilli</taxon>
        <taxon>Lactobacillales</taxon>
        <taxon>Enterococcaceae</taxon>
        <taxon>Enterococcus</taxon>
    </lineage>
</organism>
<dbReference type="eggNOG" id="COG0511">
    <property type="taxonomic scope" value="Bacteria"/>
</dbReference>
<reference evidence="4 5" key="1">
    <citation type="submission" date="2013-03" db="EMBL/GenBank/DDBJ databases">
        <title>The Genome Sequence of Enterococcus columbae ATCC_51263 (PacBio/Illumina hybrid assembly).</title>
        <authorList>
            <consortium name="The Broad Institute Genomics Platform"/>
            <consortium name="The Broad Institute Genome Sequencing Center for Infectious Disease"/>
            <person name="Earl A."/>
            <person name="Russ C."/>
            <person name="Gilmore M."/>
            <person name="Surin D."/>
            <person name="Walker B."/>
            <person name="Young S."/>
            <person name="Zeng Q."/>
            <person name="Gargeya S."/>
            <person name="Fitzgerald M."/>
            <person name="Haas B."/>
            <person name="Abouelleil A."/>
            <person name="Allen A.W."/>
            <person name="Alvarado L."/>
            <person name="Arachchi H.M."/>
            <person name="Berlin A.M."/>
            <person name="Chapman S.B."/>
            <person name="Gainer-Dewar J."/>
            <person name="Goldberg J."/>
            <person name="Griggs A."/>
            <person name="Gujja S."/>
            <person name="Hansen M."/>
            <person name="Howarth C."/>
            <person name="Imamovic A."/>
            <person name="Ireland A."/>
            <person name="Larimer J."/>
            <person name="McCowan C."/>
            <person name="Murphy C."/>
            <person name="Pearson M."/>
            <person name="Poon T.W."/>
            <person name="Priest M."/>
            <person name="Roberts A."/>
            <person name="Saif S."/>
            <person name="Shea T."/>
            <person name="Sisk P."/>
            <person name="Sykes S."/>
            <person name="Wortman J."/>
            <person name="Nusbaum C."/>
            <person name="Birren B."/>
        </authorList>
    </citation>
    <scope>NUCLEOTIDE SEQUENCE [LARGE SCALE GENOMIC DNA]</scope>
    <source>
        <strain evidence="4 5">ATCC 51263</strain>
    </source>
</reference>
<evidence type="ECO:0000256" key="2">
    <source>
        <dbReference type="SAM" id="MobiDB-lite"/>
    </source>
</evidence>
<dbReference type="CDD" id="cd06850">
    <property type="entry name" value="biotinyl_domain"/>
    <property type="match status" value="1"/>
</dbReference>
<dbReference type="FunFam" id="2.40.50.100:FF:000003">
    <property type="entry name" value="Acetyl-CoA carboxylase biotin carboxyl carrier protein"/>
    <property type="match status" value="1"/>
</dbReference>
<feature type="region of interest" description="Disordered" evidence="2">
    <location>
        <begin position="26"/>
        <end position="56"/>
    </location>
</feature>
<gene>
    <name evidence="4" type="ORF">I568_01257</name>
</gene>
<sequence length="142" mass="15494">MLRKFKIAIDGKEYLVEMEELDVQTNQPLNQPSTPQGVVNTPTQMPMNQAMSTPPVQSTTKVAQDQDTLPASQEALLAPMPGNILKILVEVGQKVEENQPILILEAMKMENEIVADKSGIVQAIYVTQGAMVNPGDPLVLIN</sequence>
<evidence type="ECO:0000313" key="4">
    <source>
        <dbReference type="EMBL" id="EOW84098.1"/>
    </source>
</evidence>
<dbReference type="InterPro" id="IPR050709">
    <property type="entry name" value="Biotin_Carboxyl_Carrier/Decarb"/>
</dbReference>
<comment type="caution">
    <text evidence="4">The sequence shown here is derived from an EMBL/GenBank/DDBJ whole genome shotgun (WGS) entry which is preliminary data.</text>
</comment>
<dbReference type="PROSITE" id="PS50968">
    <property type="entry name" value="BIOTINYL_LIPOYL"/>
    <property type="match status" value="1"/>
</dbReference>
<dbReference type="PATRIC" id="fig|1121865.3.peg.1556"/>
<dbReference type="PANTHER" id="PTHR45266:SF3">
    <property type="entry name" value="OXALOACETATE DECARBOXYLASE ALPHA CHAIN"/>
    <property type="match status" value="1"/>
</dbReference>
<dbReference type="Gene3D" id="2.40.50.100">
    <property type="match status" value="1"/>
</dbReference>